<protein>
    <recommendedName>
        <fullName evidence="4">MYND-type domain-containing protein</fullName>
    </recommendedName>
</protein>
<gene>
    <name evidence="2" type="ORF">QTG54_002198</name>
</gene>
<dbReference type="Proteomes" id="UP001224775">
    <property type="component" value="Unassembled WGS sequence"/>
</dbReference>
<dbReference type="EMBL" id="JATAAI010000003">
    <property type="protein sequence ID" value="KAK1746854.1"/>
    <property type="molecule type" value="Genomic_DNA"/>
</dbReference>
<comment type="caution">
    <text evidence="2">The sequence shown here is derived from an EMBL/GenBank/DDBJ whole genome shotgun (WGS) entry which is preliminary data.</text>
</comment>
<sequence length="427" mass="48285">MTTRRRKTKAKKEDMSASGRPLASKLMRLRTSSQCLHGFVPYPDADGFSENMAFLENFIDEIADSEFHTGLLAAFKATLKNHYDVWEDGTRLKWVSSFFLFQATEDMLGGAVEEAHSDTSLACFFDQISDIARSTKSMEEFNITKVKELKLTDEHTVVSFLKKRIACSCLDKRYERVKSITKMGLCMNPRCSRGTRVERSTMLFCTPCRRENCSRACQREAWPKHKHVCARRVGRNKNAVKNDAFYLKQSISFFVGTVLSLYLFSIIGSISSAKSSVNLLESKKREICSLLEQERTIITHGVGINPYARGPNYSANVYNAATDREWDKLSKATQDALDCAWDGTKYFQEEYAHSTSCDYTGISVCGMLKYCISKADKKNARGARPLHFSRAVTRTMMAAADVLGKCFSSASRHTNKQEPKPSRSRDK</sequence>
<accession>A0AAD8YJV2</accession>
<dbReference type="SUPFAM" id="SSF144232">
    <property type="entry name" value="HIT/MYND zinc finger-like"/>
    <property type="match status" value="1"/>
</dbReference>
<proteinExistence type="predicted"/>
<evidence type="ECO:0000313" key="2">
    <source>
        <dbReference type="EMBL" id="KAK1746854.1"/>
    </source>
</evidence>
<feature type="transmembrane region" description="Helical" evidence="1">
    <location>
        <begin position="251"/>
        <end position="270"/>
    </location>
</feature>
<keyword evidence="1" id="KW-1133">Transmembrane helix</keyword>
<evidence type="ECO:0000256" key="1">
    <source>
        <dbReference type="SAM" id="Phobius"/>
    </source>
</evidence>
<evidence type="ECO:0000313" key="3">
    <source>
        <dbReference type="Proteomes" id="UP001224775"/>
    </source>
</evidence>
<keyword evidence="1" id="KW-0812">Transmembrane</keyword>
<dbReference type="Gene3D" id="6.10.140.2220">
    <property type="match status" value="1"/>
</dbReference>
<dbReference type="AlphaFoldDB" id="A0AAD8YJV2"/>
<reference evidence="2" key="1">
    <citation type="submission" date="2023-06" db="EMBL/GenBank/DDBJ databases">
        <title>Survivors Of The Sea: Transcriptome response of Skeletonema marinoi to long-term dormancy.</title>
        <authorList>
            <person name="Pinder M.I.M."/>
            <person name="Kourtchenko O."/>
            <person name="Robertson E.K."/>
            <person name="Larsson T."/>
            <person name="Maumus F."/>
            <person name="Osuna-Cruz C.M."/>
            <person name="Vancaester E."/>
            <person name="Stenow R."/>
            <person name="Vandepoele K."/>
            <person name="Ploug H."/>
            <person name="Bruchert V."/>
            <person name="Godhe A."/>
            <person name="Topel M."/>
        </authorList>
    </citation>
    <scope>NUCLEOTIDE SEQUENCE</scope>
    <source>
        <strain evidence="2">R05AC</strain>
    </source>
</reference>
<evidence type="ECO:0008006" key="4">
    <source>
        <dbReference type="Google" id="ProtNLM"/>
    </source>
</evidence>
<name>A0AAD8YJV2_9STRA</name>
<keyword evidence="1" id="KW-0472">Membrane</keyword>
<keyword evidence="3" id="KW-1185">Reference proteome</keyword>
<organism evidence="2 3">
    <name type="scientific">Skeletonema marinoi</name>
    <dbReference type="NCBI Taxonomy" id="267567"/>
    <lineage>
        <taxon>Eukaryota</taxon>
        <taxon>Sar</taxon>
        <taxon>Stramenopiles</taxon>
        <taxon>Ochrophyta</taxon>
        <taxon>Bacillariophyta</taxon>
        <taxon>Coscinodiscophyceae</taxon>
        <taxon>Thalassiosirophycidae</taxon>
        <taxon>Thalassiosirales</taxon>
        <taxon>Skeletonemataceae</taxon>
        <taxon>Skeletonema</taxon>
        <taxon>Skeletonema marinoi-dohrnii complex</taxon>
    </lineage>
</organism>